<evidence type="ECO:0000313" key="2">
    <source>
        <dbReference type="Proteomes" id="UP001432027"/>
    </source>
</evidence>
<protein>
    <submittedName>
        <fullName evidence="1">Uncharacterized protein</fullName>
    </submittedName>
</protein>
<dbReference type="AlphaFoldDB" id="A0AAV5T1D2"/>
<proteinExistence type="predicted"/>
<keyword evidence="2" id="KW-1185">Reference proteome</keyword>
<feature type="non-terminal residue" evidence="1">
    <location>
        <position position="1"/>
    </location>
</feature>
<dbReference type="EMBL" id="BTSX01000002">
    <property type="protein sequence ID" value="GMS86145.1"/>
    <property type="molecule type" value="Genomic_DNA"/>
</dbReference>
<dbReference type="Proteomes" id="UP001432027">
    <property type="component" value="Unassembled WGS sequence"/>
</dbReference>
<accession>A0AAV5T1D2</accession>
<sequence length="64" mass="7503">FTEIVVSGSRIFIIDCVGDRDEKYLNKIYIFDLEPTLFDRAQAVILGNEKWKKVAKTWLPRTIK</sequence>
<comment type="caution">
    <text evidence="1">The sequence shown here is derived from an EMBL/GenBank/DDBJ whole genome shotgun (WGS) entry which is preliminary data.</text>
</comment>
<feature type="non-terminal residue" evidence="1">
    <location>
        <position position="64"/>
    </location>
</feature>
<evidence type="ECO:0000313" key="1">
    <source>
        <dbReference type="EMBL" id="GMS86145.1"/>
    </source>
</evidence>
<organism evidence="1 2">
    <name type="scientific">Pristionchus entomophagus</name>
    <dbReference type="NCBI Taxonomy" id="358040"/>
    <lineage>
        <taxon>Eukaryota</taxon>
        <taxon>Metazoa</taxon>
        <taxon>Ecdysozoa</taxon>
        <taxon>Nematoda</taxon>
        <taxon>Chromadorea</taxon>
        <taxon>Rhabditida</taxon>
        <taxon>Rhabditina</taxon>
        <taxon>Diplogasteromorpha</taxon>
        <taxon>Diplogasteroidea</taxon>
        <taxon>Neodiplogasteridae</taxon>
        <taxon>Pristionchus</taxon>
    </lineage>
</organism>
<gene>
    <name evidence="1" type="ORF">PENTCL1PPCAC_8320</name>
</gene>
<name>A0AAV5T1D2_9BILA</name>
<reference evidence="1" key="1">
    <citation type="submission" date="2023-10" db="EMBL/GenBank/DDBJ databases">
        <title>Genome assembly of Pristionchus species.</title>
        <authorList>
            <person name="Yoshida K."/>
            <person name="Sommer R.J."/>
        </authorList>
    </citation>
    <scope>NUCLEOTIDE SEQUENCE</scope>
    <source>
        <strain evidence="1">RS0144</strain>
    </source>
</reference>